<evidence type="ECO:0000313" key="1">
    <source>
        <dbReference type="EMBL" id="CAD7199560.1"/>
    </source>
</evidence>
<sequence length="95" mass="11053">MSVTTPMLGLGLPQSPWTSFWRDSSMITKKYICHNIPDALESKCAKCTDAQKKLVRKSSRHMKEHNPDEWKQLIDHFDPEGKYSETFEMFLSSED</sequence>
<gene>
    <name evidence="1" type="ORF">TDIB3V08_LOCUS5808</name>
</gene>
<dbReference type="SUPFAM" id="SSF100910">
    <property type="entry name" value="Chemosensory protein Csp2"/>
    <property type="match status" value="1"/>
</dbReference>
<proteinExistence type="predicted"/>
<organism evidence="1">
    <name type="scientific">Timema douglasi</name>
    <name type="common">Walking stick</name>
    <dbReference type="NCBI Taxonomy" id="61478"/>
    <lineage>
        <taxon>Eukaryota</taxon>
        <taxon>Metazoa</taxon>
        <taxon>Ecdysozoa</taxon>
        <taxon>Arthropoda</taxon>
        <taxon>Hexapoda</taxon>
        <taxon>Insecta</taxon>
        <taxon>Pterygota</taxon>
        <taxon>Neoptera</taxon>
        <taxon>Polyneoptera</taxon>
        <taxon>Phasmatodea</taxon>
        <taxon>Timematodea</taxon>
        <taxon>Timematoidea</taxon>
        <taxon>Timematidae</taxon>
        <taxon>Timema</taxon>
    </lineage>
</organism>
<name>A0A7R8VNA3_TIMDO</name>
<dbReference type="AlphaFoldDB" id="A0A7R8VNA3"/>
<reference evidence="1" key="1">
    <citation type="submission" date="2020-11" db="EMBL/GenBank/DDBJ databases">
        <authorList>
            <person name="Tran Van P."/>
        </authorList>
    </citation>
    <scope>NUCLEOTIDE SEQUENCE</scope>
</reference>
<dbReference type="InterPro" id="IPR036682">
    <property type="entry name" value="OS_D_A10/PebIII_sf"/>
</dbReference>
<dbReference type="InterPro" id="IPR005055">
    <property type="entry name" value="A10/PebIII"/>
</dbReference>
<protein>
    <submittedName>
        <fullName evidence="1">Uncharacterized protein</fullName>
    </submittedName>
</protein>
<dbReference type="PANTHER" id="PTHR11257:SF13">
    <property type="entry name" value="GEO07322P1"/>
    <property type="match status" value="1"/>
</dbReference>
<dbReference type="EMBL" id="OA566838">
    <property type="protein sequence ID" value="CAD7199560.1"/>
    <property type="molecule type" value="Genomic_DNA"/>
</dbReference>
<dbReference type="Gene3D" id="1.10.2080.10">
    <property type="entry name" value="Insect odorant-binding protein A10/Ejaculatory bulb-specific protein 3"/>
    <property type="match status" value="1"/>
</dbReference>
<accession>A0A7R8VNA3</accession>
<dbReference type="PANTHER" id="PTHR11257">
    <property type="entry name" value="CHEMOSENSORY PROTEIN-RELATED"/>
    <property type="match status" value="1"/>
</dbReference>
<dbReference type="Pfam" id="PF03392">
    <property type="entry name" value="OS-D"/>
    <property type="match status" value="1"/>
</dbReference>